<organism evidence="2 3">
    <name type="scientific">Entamoeba invadens IP1</name>
    <dbReference type="NCBI Taxonomy" id="370355"/>
    <lineage>
        <taxon>Eukaryota</taxon>
        <taxon>Amoebozoa</taxon>
        <taxon>Evosea</taxon>
        <taxon>Archamoebae</taxon>
        <taxon>Mastigamoebida</taxon>
        <taxon>Entamoebidae</taxon>
        <taxon>Entamoeba</taxon>
    </lineage>
</organism>
<keyword evidence="1" id="KW-1133">Transmembrane helix</keyword>
<keyword evidence="3" id="KW-1185">Reference proteome</keyword>
<name>A0A0A1TVG9_ENTIV</name>
<dbReference type="VEuPathDB" id="AmoebaDB:EIN_091050"/>
<dbReference type="InterPro" id="IPR009030">
    <property type="entry name" value="Growth_fac_rcpt_cys_sf"/>
</dbReference>
<dbReference type="PANTHER" id="PTHR45756:SF1">
    <property type="entry name" value="PROTEIN KINASE DOMAIN CONTAINING PROTEIN"/>
    <property type="match status" value="1"/>
</dbReference>
<reference evidence="2 3" key="1">
    <citation type="submission" date="2012-10" db="EMBL/GenBank/DDBJ databases">
        <authorList>
            <person name="Zafar N."/>
            <person name="Inman J."/>
            <person name="Hall N."/>
            <person name="Lorenzi H."/>
            <person name="Caler E."/>
        </authorList>
    </citation>
    <scope>NUCLEOTIDE SEQUENCE [LARGE SCALE GENOMIC DNA]</scope>
    <source>
        <strain evidence="2 3">IP1</strain>
    </source>
</reference>
<dbReference type="PANTHER" id="PTHR45756">
    <property type="entry name" value="PALMITOYLTRANSFERASE"/>
    <property type="match status" value="1"/>
</dbReference>
<accession>A0A0A1TVG9</accession>
<dbReference type="SUPFAM" id="SSF57184">
    <property type="entry name" value="Growth factor receptor domain"/>
    <property type="match status" value="3"/>
</dbReference>
<sequence>MLNCVEEDEDTCLQCEVGYQLDPVSKGCVEGNDGCLYYDTNGKCKECYFNHLLVNEKCTKCENVDHCINYDGDCKCNACPLNYYLTAQNTCETKDKYCTGFNPDIPTQCDMCISGFYLNITTYTCEQGNIKNCMIYGVSIDGVVSCSQCIIDYIKMDDNNCKPLHEVFGEHCIYGENNIKCESCDDGYYVSGKECKNCIDHCLVCSAADECTMCEAAYVFDPSTKKCEACTSGCHSCVPENGKTTCRECLPEYILQKDGTCLKSPNEAYKCNEAATTETDCISSGQNCKFETINTKTFLCTYKGSNCTTWDVSNVCTKCSDITFKVNTDNSKVCIPLTNNCKTYTSGLSGIVKCVECSDGYFMNEDFTCSKCGEMCSETCEYKDNYCDDYTCSDFLCENCNKNKGVCEKCYYNKVNEKNNCGPVACIEPVADGNCGMCLRYSEETKIVNKYTNPSRVPVTMEYFLPGLDLNCFADDNPSSSKSESESSDDLTWLWITLGVVGGLVVVALVIGAIVGVVFYVLKKKKSSEYAKIEQ</sequence>
<protein>
    <recommendedName>
        <fullName evidence="4">Furin repeat-containing protein</fullName>
    </recommendedName>
</protein>
<dbReference type="RefSeq" id="XP_004183748.1">
    <property type="nucleotide sequence ID" value="XM_004183700.1"/>
</dbReference>
<feature type="transmembrane region" description="Helical" evidence="1">
    <location>
        <begin position="493"/>
        <end position="522"/>
    </location>
</feature>
<gene>
    <name evidence="2" type="ORF">EIN_091050</name>
</gene>
<proteinExistence type="predicted"/>
<dbReference type="AlphaFoldDB" id="A0A0A1TVG9"/>
<evidence type="ECO:0008006" key="4">
    <source>
        <dbReference type="Google" id="ProtNLM"/>
    </source>
</evidence>
<dbReference type="OrthoDB" id="10045365at2759"/>
<keyword evidence="1" id="KW-0472">Membrane</keyword>
<dbReference type="GeneID" id="14883357"/>
<dbReference type="Proteomes" id="UP000014680">
    <property type="component" value="Unassembled WGS sequence"/>
</dbReference>
<dbReference type="InterPro" id="IPR053215">
    <property type="entry name" value="TKL_Ser/Thr_kinase"/>
</dbReference>
<evidence type="ECO:0000313" key="3">
    <source>
        <dbReference type="Proteomes" id="UP000014680"/>
    </source>
</evidence>
<evidence type="ECO:0000256" key="1">
    <source>
        <dbReference type="SAM" id="Phobius"/>
    </source>
</evidence>
<dbReference type="KEGG" id="eiv:EIN_091050"/>
<keyword evidence="1" id="KW-0812">Transmembrane</keyword>
<evidence type="ECO:0000313" key="2">
    <source>
        <dbReference type="EMBL" id="ELP84402.1"/>
    </source>
</evidence>
<dbReference type="EMBL" id="KB207130">
    <property type="protein sequence ID" value="ELP84402.1"/>
    <property type="molecule type" value="Genomic_DNA"/>
</dbReference>